<feature type="compositionally biased region" description="Low complexity" evidence="1">
    <location>
        <begin position="1"/>
        <end position="10"/>
    </location>
</feature>
<sequence>MSDYGSVPKVPHAPPAPPSPEGDEEFRFPCDQCGADMRYEPGTGRLVCDHCGNVAELESGQEQASEVIRELDYEDALRSALPAAEMEEVRSSHCPNCGAVIEFAEAEHATECPFCATPVVTDTGTTRHIKPKGLLPFVLTEPEARQAMGKWLGKLWFAPNGLQDYARKGRKMRGIYVPYWTYDADTQSSYTGMRGTHYYVTRTVMRDGKPTRVRERRTRWSPRSGRVSRWFDDILVLASRTLPKSYTDGLEPWDLTTLEPYRPDFLAGFQAEGYQVQLEEGFSEARQIMDRQILRDVRFDIGGDEQRVTSVKTHVSDVTFKHVLLPVWTAAYKFKGKSYRFVVNAQSGKVQGERPWSWIKITIAVVLGLIVAGGLGYAYSVYGG</sequence>
<keyword evidence="2" id="KW-0472">Membrane</keyword>
<keyword evidence="4" id="KW-0347">Helicase</keyword>
<keyword evidence="4" id="KW-0378">Hydrolase</keyword>
<reference evidence="4 5" key="1">
    <citation type="submission" date="2020-02" db="EMBL/GenBank/DDBJ databases">
        <title>Pseudoroseicyclus tamarix, sp. nov., isolated from offshore sediment of a Tamarix chinensis forest.</title>
        <authorList>
            <person name="Gai Y."/>
        </authorList>
    </citation>
    <scope>NUCLEOTIDE SEQUENCE [LARGE SCALE GENOMIC DNA]</scope>
    <source>
        <strain evidence="4 5">CLL3-39</strain>
    </source>
</reference>
<dbReference type="InterPro" id="IPR021752">
    <property type="entry name" value="TF_Rrn7_Zf"/>
</dbReference>
<dbReference type="PANTHER" id="PTHR37826:SF3">
    <property type="entry name" value="J DOMAIN-CONTAINING PROTEIN"/>
    <property type="match status" value="1"/>
</dbReference>
<evidence type="ECO:0000256" key="1">
    <source>
        <dbReference type="SAM" id="MobiDB-lite"/>
    </source>
</evidence>
<dbReference type="AlphaFoldDB" id="A0A6B2JNN6"/>
<dbReference type="Pfam" id="PF11781">
    <property type="entry name" value="Zn_ribbon_RRN7"/>
    <property type="match status" value="1"/>
</dbReference>
<keyword evidence="5" id="KW-1185">Reference proteome</keyword>
<proteinExistence type="predicted"/>
<keyword evidence="2" id="KW-1133">Transmembrane helix</keyword>
<dbReference type="Proteomes" id="UP000474757">
    <property type="component" value="Unassembled WGS sequence"/>
</dbReference>
<evidence type="ECO:0000259" key="3">
    <source>
        <dbReference type="Pfam" id="PF11781"/>
    </source>
</evidence>
<feature type="transmembrane region" description="Helical" evidence="2">
    <location>
        <begin position="358"/>
        <end position="379"/>
    </location>
</feature>
<keyword evidence="4" id="KW-0067">ATP-binding</keyword>
<comment type="caution">
    <text evidence="4">The sequence shown here is derived from an EMBL/GenBank/DDBJ whole genome shotgun (WGS) entry which is preliminary data.</text>
</comment>
<evidence type="ECO:0000313" key="4">
    <source>
        <dbReference type="EMBL" id="NDU99544.1"/>
    </source>
</evidence>
<accession>A0A6B2JNN6</accession>
<protein>
    <submittedName>
        <fullName evidence="4">Primosomal protein N' (Replication factor Y)-superfamily II helicase</fullName>
    </submittedName>
</protein>
<feature type="region of interest" description="Disordered" evidence="1">
    <location>
        <begin position="1"/>
        <end position="25"/>
    </location>
</feature>
<gene>
    <name evidence="4" type="ORF">GZA08_00990</name>
</gene>
<organism evidence="4 5">
    <name type="scientific">Pseudoroseicyclus tamaricis</name>
    <dbReference type="NCBI Taxonomy" id="2705421"/>
    <lineage>
        <taxon>Bacteria</taxon>
        <taxon>Pseudomonadati</taxon>
        <taxon>Pseudomonadota</taxon>
        <taxon>Alphaproteobacteria</taxon>
        <taxon>Rhodobacterales</taxon>
        <taxon>Paracoccaceae</taxon>
        <taxon>Pseudoroseicyclus</taxon>
    </lineage>
</organism>
<dbReference type="Gene3D" id="2.20.28.30">
    <property type="entry name" value="RNA polymerase ii, chain L"/>
    <property type="match status" value="1"/>
</dbReference>
<keyword evidence="2" id="KW-0812">Transmembrane</keyword>
<dbReference type="EMBL" id="JAAGAB010000001">
    <property type="protein sequence ID" value="NDU99544.1"/>
    <property type="molecule type" value="Genomic_DNA"/>
</dbReference>
<name>A0A6B2JNN6_9RHOB</name>
<evidence type="ECO:0000313" key="5">
    <source>
        <dbReference type="Proteomes" id="UP000474757"/>
    </source>
</evidence>
<keyword evidence="4" id="KW-0547">Nucleotide-binding</keyword>
<dbReference type="PANTHER" id="PTHR37826">
    <property type="entry name" value="FLOTILLIN BAND_7_5 DOMAIN PROTEIN"/>
    <property type="match status" value="1"/>
</dbReference>
<dbReference type="RefSeq" id="WP_163889131.1">
    <property type="nucleotide sequence ID" value="NZ_JAAFYS010000001.1"/>
</dbReference>
<evidence type="ECO:0000256" key="2">
    <source>
        <dbReference type="SAM" id="Phobius"/>
    </source>
</evidence>
<feature type="domain" description="RRN7-type" evidence="3">
    <location>
        <begin position="24"/>
        <end position="56"/>
    </location>
</feature>
<dbReference type="GO" id="GO:0004386">
    <property type="term" value="F:helicase activity"/>
    <property type="evidence" value="ECO:0007669"/>
    <property type="project" value="UniProtKB-KW"/>
</dbReference>
<feature type="compositionally biased region" description="Pro residues" evidence="1">
    <location>
        <begin position="11"/>
        <end position="20"/>
    </location>
</feature>